<dbReference type="Gene3D" id="3.40.10.10">
    <property type="entry name" value="DNA Methylphosphotriester Repair Domain"/>
    <property type="match status" value="1"/>
</dbReference>
<organism evidence="2 3">
    <name type="scientific">Candidatus Kaiserbacteria bacterium RIFCSPLOWO2_01_FULL_53_17</name>
    <dbReference type="NCBI Taxonomy" id="1798511"/>
    <lineage>
        <taxon>Bacteria</taxon>
        <taxon>Candidatus Kaiseribacteriota</taxon>
    </lineage>
</organism>
<keyword evidence="1" id="KW-1133">Transmembrane helix</keyword>
<evidence type="ECO:0000313" key="3">
    <source>
        <dbReference type="Proteomes" id="UP000177306"/>
    </source>
</evidence>
<reference evidence="2 3" key="1">
    <citation type="journal article" date="2016" name="Nat. Commun.">
        <title>Thousands of microbial genomes shed light on interconnected biogeochemical processes in an aquifer system.</title>
        <authorList>
            <person name="Anantharaman K."/>
            <person name="Brown C.T."/>
            <person name="Hug L.A."/>
            <person name="Sharon I."/>
            <person name="Castelle C.J."/>
            <person name="Probst A.J."/>
            <person name="Thomas B.C."/>
            <person name="Singh A."/>
            <person name="Wilkins M.J."/>
            <person name="Karaoz U."/>
            <person name="Brodie E.L."/>
            <person name="Williams K.H."/>
            <person name="Hubbard S.S."/>
            <person name="Banfield J.F."/>
        </authorList>
    </citation>
    <scope>NUCLEOTIDE SEQUENCE [LARGE SCALE GENOMIC DNA]</scope>
</reference>
<dbReference type="AlphaFoldDB" id="A0A1F6EHG1"/>
<sequence>MSIGESIRDGWVKIKNSGEVMIGDWGFIMVIFLVAFASFGLGRLSAVEKARPAVSIGQAPEETQPRGMAIGGLVVASRNGSVYHYPWCAGASQITAANQIWYKSEEAAREAGYSPAKNCKGLGDSN</sequence>
<dbReference type="EMBL" id="MFLY01000011">
    <property type="protein sequence ID" value="OGG73095.1"/>
    <property type="molecule type" value="Genomic_DNA"/>
</dbReference>
<proteinExistence type="predicted"/>
<dbReference type="Proteomes" id="UP000177306">
    <property type="component" value="Unassembled WGS sequence"/>
</dbReference>
<protein>
    <recommendedName>
        <fullName evidence="4">Ada DNA repair metal-binding domain-containing protein</fullName>
    </recommendedName>
</protein>
<comment type="caution">
    <text evidence="2">The sequence shown here is derived from an EMBL/GenBank/DDBJ whole genome shotgun (WGS) entry which is preliminary data.</text>
</comment>
<accession>A0A1F6EHG1</accession>
<keyword evidence="1" id="KW-0472">Membrane</keyword>
<dbReference type="InterPro" id="IPR035451">
    <property type="entry name" value="Ada-like_dom_sf"/>
</dbReference>
<feature type="transmembrane region" description="Helical" evidence="1">
    <location>
        <begin position="20"/>
        <end position="41"/>
    </location>
</feature>
<dbReference type="SUPFAM" id="SSF57884">
    <property type="entry name" value="Ada DNA repair protein, N-terminal domain (N-Ada 10)"/>
    <property type="match status" value="1"/>
</dbReference>
<evidence type="ECO:0000256" key="1">
    <source>
        <dbReference type="SAM" id="Phobius"/>
    </source>
</evidence>
<name>A0A1F6EHG1_9BACT</name>
<evidence type="ECO:0000313" key="2">
    <source>
        <dbReference type="EMBL" id="OGG73095.1"/>
    </source>
</evidence>
<gene>
    <name evidence="2" type="ORF">A3A38_00460</name>
</gene>
<keyword evidence="1" id="KW-0812">Transmembrane</keyword>
<evidence type="ECO:0008006" key="4">
    <source>
        <dbReference type="Google" id="ProtNLM"/>
    </source>
</evidence>